<dbReference type="PANTHER" id="PTHR33695">
    <property type="entry name" value="LIPOPROTEIN SIGNAL PEPTIDASE"/>
    <property type="match status" value="1"/>
</dbReference>
<dbReference type="HAMAP" id="MF_00161">
    <property type="entry name" value="LspA"/>
    <property type="match status" value="1"/>
</dbReference>
<dbReference type="GO" id="GO:0016020">
    <property type="term" value="C:membrane"/>
    <property type="evidence" value="ECO:0007669"/>
    <property type="project" value="InterPro"/>
</dbReference>
<keyword evidence="4" id="KW-0378">Hydrolase</keyword>
<dbReference type="NCBIfam" id="TIGR00077">
    <property type="entry name" value="lspA"/>
    <property type="match status" value="1"/>
</dbReference>
<keyword evidence="3" id="KW-0812">Transmembrane</keyword>
<evidence type="ECO:0000256" key="3">
    <source>
        <dbReference type="ARBA" id="ARBA00022692"/>
    </source>
</evidence>
<gene>
    <name evidence="7" type="ORF">CTOB1V02_LOCUS15839</name>
</gene>
<dbReference type="PRINTS" id="PR00781">
    <property type="entry name" value="LIPOSIGPTASE"/>
</dbReference>
<dbReference type="Pfam" id="PF01252">
    <property type="entry name" value="Peptidase_A8"/>
    <property type="match status" value="1"/>
</dbReference>
<sequence length="170" mass="18425">MAKGKPDFMLRFIWISVAILVADQVSKWVANSSLVLHTPVPVLPGYFDFMLAYNTGAAFSFLSQAGGWQRWFFSLLALGVSIAIVIWIKRLPTSEKLTAVSLSLILGGAVGNLIDRLLFGHVIDFIQVYFGSYAYPAFNIADSAISVGAVLLIVQALFAKPEEASHGSGK</sequence>
<keyword evidence="5" id="KW-1133">Transmembrane helix</keyword>
<evidence type="ECO:0000256" key="1">
    <source>
        <dbReference type="ARBA" id="ARBA00022475"/>
    </source>
</evidence>
<reference evidence="7" key="1">
    <citation type="submission" date="2020-11" db="EMBL/GenBank/DDBJ databases">
        <authorList>
            <person name="Tran Van P."/>
        </authorList>
    </citation>
    <scope>NUCLEOTIDE SEQUENCE</scope>
</reference>
<dbReference type="PROSITE" id="PS00855">
    <property type="entry name" value="SPASE_II"/>
    <property type="match status" value="1"/>
</dbReference>
<organism evidence="7">
    <name type="scientific">Cyprideis torosa</name>
    <dbReference type="NCBI Taxonomy" id="163714"/>
    <lineage>
        <taxon>Eukaryota</taxon>
        <taxon>Metazoa</taxon>
        <taxon>Ecdysozoa</taxon>
        <taxon>Arthropoda</taxon>
        <taxon>Crustacea</taxon>
        <taxon>Oligostraca</taxon>
        <taxon>Ostracoda</taxon>
        <taxon>Podocopa</taxon>
        <taxon>Podocopida</taxon>
        <taxon>Cytherocopina</taxon>
        <taxon>Cytheroidea</taxon>
        <taxon>Cytherideidae</taxon>
        <taxon>Cyprideis</taxon>
    </lineage>
</organism>
<dbReference type="GO" id="GO:0006508">
    <property type="term" value="P:proteolysis"/>
    <property type="evidence" value="ECO:0007669"/>
    <property type="project" value="UniProtKB-KW"/>
</dbReference>
<evidence type="ECO:0000256" key="4">
    <source>
        <dbReference type="ARBA" id="ARBA00022801"/>
    </source>
</evidence>
<keyword evidence="6" id="KW-0472">Membrane</keyword>
<dbReference type="OrthoDB" id="6417216at2759"/>
<dbReference type="GO" id="GO:0004190">
    <property type="term" value="F:aspartic-type endopeptidase activity"/>
    <property type="evidence" value="ECO:0007669"/>
    <property type="project" value="InterPro"/>
</dbReference>
<evidence type="ECO:0000256" key="6">
    <source>
        <dbReference type="ARBA" id="ARBA00023136"/>
    </source>
</evidence>
<dbReference type="InterPro" id="IPR001872">
    <property type="entry name" value="Peptidase_A8"/>
</dbReference>
<dbReference type="PANTHER" id="PTHR33695:SF1">
    <property type="entry name" value="LIPOPROTEIN SIGNAL PEPTIDASE"/>
    <property type="match status" value="1"/>
</dbReference>
<name>A0A7R8WTS6_9CRUS</name>
<accession>A0A7R8WTS6</accession>
<evidence type="ECO:0000256" key="2">
    <source>
        <dbReference type="ARBA" id="ARBA00022670"/>
    </source>
</evidence>
<keyword evidence="2" id="KW-0645">Protease</keyword>
<protein>
    <submittedName>
        <fullName evidence="7">Uncharacterized protein</fullName>
    </submittedName>
</protein>
<dbReference type="AlphaFoldDB" id="A0A7R8WTS6"/>
<dbReference type="EMBL" id="OB694996">
    <property type="protein sequence ID" value="CAD7238024.1"/>
    <property type="molecule type" value="Genomic_DNA"/>
</dbReference>
<keyword evidence="1" id="KW-1003">Cell membrane</keyword>
<evidence type="ECO:0000256" key="5">
    <source>
        <dbReference type="ARBA" id="ARBA00022989"/>
    </source>
</evidence>
<evidence type="ECO:0000313" key="7">
    <source>
        <dbReference type="EMBL" id="CAD7238024.1"/>
    </source>
</evidence>
<proteinExistence type="inferred from homology"/>